<dbReference type="Gene3D" id="3.20.20.100">
    <property type="entry name" value="NADP-dependent oxidoreductase domain"/>
    <property type="match status" value="2"/>
</dbReference>
<reference evidence="4 5" key="1">
    <citation type="submission" date="2018-02" db="EMBL/GenBank/DDBJ databases">
        <title>The genomes of Aspergillus section Nigri reveals drivers in fungal speciation.</title>
        <authorList>
            <consortium name="DOE Joint Genome Institute"/>
            <person name="Vesth T.C."/>
            <person name="Nybo J."/>
            <person name="Theobald S."/>
            <person name="Brandl J."/>
            <person name="Frisvad J.C."/>
            <person name="Nielsen K.F."/>
            <person name="Lyhne E.K."/>
            <person name="Kogle M.E."/>
            <person name="Kuo A."/>
            <person name="Riley R."/>
            <person name="Clum A."/>
            <person name="Nolan M."/>
            <person name="Lipzen A."/>
            <person name="Salamov A."/>
            <person name="Henrissat B."/>
            <person name="Wiebenga A."/>
            <person name="De vries R.P."/>
            <person name="Grigoriev I.V."/>
            <person name="Mortensen U.H."/>
            <person name="Andersen M.R."/>
            <person name="Baker S.E."/>
        </authorList>
    </citation>
    <scope>NUCLEOTIDE SEQUENCE [LARGE SCALE GENOMIC DNA]</scope>
    <source>
        <strain evidence="4 5">CBS 101889</strain>
    </source>
</reference>
<keyword evidence="1" id="KW-0560">Oxidoreductase</keyword>
<evidence type="ECO:0000256" key="1">
    <source>
        <dbReference type="ARBA" id="ARBA00023002"/>
    </source>
</evidence>
<organism evidence="4 5">
    <name type="scientific">Aspergillus homomorphus (strain CBS 101889)</name>
    <dbReference type="NCBI Taxonomy" id="1450537"/>
    <lineage>
        <taxon>Eukaryota</taxon>
        <taxon>Fungi</taxon>
        <taxon>Dikarya</taxon>
        <taxon>Ascomycota</taxon>
        <taxon>Pezizomycotina</taxon>
        <taxon>Eurotiomycetes</taxon>
        <taxon>Eurotiomycetidae</taxon>
        <taxon>Eurotiales</taxon>
        <taxon>Aspergillaceae</taxon>
        <taxon>Aspergillus</taxon>
        <taxon>Aspergillus subgen. Circumdati</taxon>
    </lineage>
</organism>
<dbReference type="PANTHER" id="PTHR43364">
    <property type="entry name" value="NADH-SPECIFIC METHYLGLYOXAL REDUCTASE-RELATED"/>
    <property type="match status" value="1"/>
</dbReference>
<name>A0A395HVK5_ASPHC</name>
<dbReference type="Pfam" id="PF00248">
    <property type="entry name" value="Aldo_ket_red"/>
    <property type="match status" value="1"/>
</dbReference>
<dbReference type="GeneID" id="37202689"/>
<evidence type="ECO:0000256" key="2">
    <source>
        <dbReference type="ARBA" id="ARBA00038157"/>
    </source>
</evidence>
<dbReference type="PANTHER" id="PTHR43364:SF4">
    <property type="entry name" value="NAD(P)-LINKED OXIDOREDUCTASE SUPERFAMILY PROTEIN"/>
    <property type="match status" value="1"/>
</dbReference>
<comment type="similarity">
    <text evidence="2">Belongs to the aldo/keto reductase family. Aldo/keto reductase 2 subfamily.</text>
</comment>
<dbReference type="EMBL" id="KZ824288">
    <property type="protein sequence ID" value="RAL11425.1"/>
    <property type="molecule type" value="Genomic_DNA"/>
</dbReference>
<dbReference type="RefSeq" id="XP_025550579.1">
    <property type="nucleotide sequence ID" value="XM_025698400.1"/>
</dbReference>
<sequence length="321" mass="35679">MPTTTTKPRIILGLMTFSPDPNQGARITSLSEFGACLGYFTAQGYTEVDTAQMYIGEQQEAFTAAQGMHSPDVLRRKFTESLMAVQTEQVDIFCLHAADRSAPFADTLAAVNTVAEIVTLCHERGWERLTVIQGMYNAINGLIYLLCVWRGCSRNIEPELIPCCRRYSLEIVVYNPLAGGILSGKYNPGAAKPEEGRFSDKNTTGALYRQPYFNDAVLTALGVIRAAAEKHGLTLPEITFRWIRHHSQLQLGDQGKDGILIGVSSFEQLQQNLAMLERSPLPEEVVNAVDEAWMDVKATSANYWHLDLKYTYDTQAVLFGK</sequence>
<keyword evidence="5" id="KW-1185">Reference proteome</keyword>
<dbReference type="SUPFAM" id="SSF51430">
    <property type="entry name" value="NAD(P)-linked oxidoreductase"/>
    <property type="match status" value="1"/>
</dbReference>
<dbReference type="STRING" id="1450537.A0A395HVK5"/>
<evidence type="ECO:0000259" key="3">
    <source>
        <dbReference type="Pfam" id="PF00248"/>
    </source>
</evidence>
<dbReference type="InterPro" id="IPR023210">
    <property type="entry name" value="NADP_OxRdtase_dom"/>
</dbReference>
<dbReference type="OrthoDB" id="2310150at2759"/>
<evidence type="ECO:0000313" key="4">
    <source>
        <dbReference type="EMBL" id="RAL11425.1"/>
    </source>
</evidence>
<dbReference type="VEuPathDB" id="FungiDB:BO97DRAFT_443793"/>
<dbReference type="AlphaFoldDB" id="A0A395HVK5"/>
<dbReference type="InterPro" id="IPR036812">
    <property type="entry name" value="NAD(P)_OxRdtase_dom_sf"/>
</dbReference>
<protein>
    <submittedName>
        <fullName evidence="4">Aldo/keto reductase</fullName>
    </submittedName>
</protein>
<dbReference type="InterPro" id="IPR050523">
    <property type="entry name" value="AKR_Detox_Biosynth"/>
</dbReference>
<dbReference type="Proteomes" id="UP000248961">
    <property type="component" value="Unassembled WGS sequence"/>
</dbReference>
<feature type="domain" description="NADP-dependent oxidoreductase" evidence="3">
    <location>
        <begin position="68"/>
        <end position="293"/>
    </location>
</feature>
<dbReference type="GO" id="GO:0016491">
    <property type="term" value="F:oxidoreductase activity"/>
    <property type="evidence" value="ECO:0007669"/>
    <property type="project" value="UniProtKB-KW"/>
</dbReference>
<evidence type="ECO:0000313" key="5">
    <source>
        <dbReference type="Proteomes" id="UP000248961"/>
    </source>
</evidence>
<gene>
    <name evidence="4" type="ORF">BO97DRAFT_443793</name>
</gene>
<accession>A0A395HVK5</accession>
<proteinExistence type="inferred from homology"/>